<dbReference type="EMBL" id="AP014704">
    <property type="protein sequence ID" value="BAQ47999.1"/>
    <property type="molecule type" value="Genomic_DNA"/>
</dbReference>
<feature type="region of interest" description="Disordered" evidence="1">
    <location>
        <begin position="45"/>
        <end position="70"/>
    </location>
</feature>
<evidence type="ECO:0000313" key="3">
    <source>
        <dbReference type="Proteomes" id="UP000061432"/>
    </source>
</evidence>
<dbReference type="AlphaFoldDB" id="A0A0C6FRG8"/>
<gene>
    <name evidence="2" type="ORF">Maq22A_c25580</name>
</gene>
<reference evidence="3" key="2">
    <citation type="submission" date="2015-01" db="EMBL/GenBank/DDBJ databases">
        <title>Complete genome sequence of Methylobacterium aquaticum strain 22A.</title>
        <authorList>
            <person name="Tani A."/>
            <person name="Ogura Y."/>
            <person name="Hayashi T."/>
        </authorList>
    </citation>
    <scope>NUCLEOTIDE SEQUENCE [LARGE SCALE GENOMIC DNA]</scope>
    <source>
        <strain evidence="3">MA-22A</strain>
    </source>
</reference>
<evidence type="ECO:0000313" key="2">
    <source>
        <dbReference type="EMBL" id="BAQ47999.1"/>
    </source>
</evidence>
<feature type="region of interest" description="Disordered" evidence="1">
    <location>
        <begin position="1"/>
        <end position="21"/>
    </location>
</feature>
<organism evidence="2 3">
    <name type="scientific">Methylobacterium aquaticum</name>
    <dbReference type="NCBI Taxonomy" id="270351"/>
    <lineage>
        <taxon>Bacteria</taxon>
        <taxon>Pseudomonadati</taxon>
        <taxon>Pseudomonadota</taxon>
        <taxon>Alphaproteobacteria</taxon>
        <taxon>Hyphomicrobiales</taxon>
        <taxon>Methylobacteriaceae</taxon>
        <taxon>Methylobacterium</taxon>
    </lineage>
</organism>
<sequence length="70" mass="7463">MARNVPATERFSGSATDSRFSPGLRLEMDMARLLLQRVEVEGVQHRGLPHERPGGTIVVPAGPGSAARAP</sequence>
<accession>A0A0C6FRG8</accession>
<dbReference type="PATRIC" id="fig|270351.10.peg.4902"/>
<name>A0A0C6FRG8_9HYPH</name>
<dbReference type="KEGG" id="maqu:Maq22A_c25580"/>
<protein>
    <submittedName>
        <fullName evidence="2">Uncharacterized protein</fullName>
    </submittedName>
</protein>
<proteinExistence type="predicted"/>
<evidence type="ECO:0000256" key="1">
    <source>
        <dbReference type="SAM" id="MobiDB-lite"/>
    </source>
</evidence>
<reference evidence="2 3" key="1">
    <citation type="journal article" date="2015" name="Genome Announc.">
        <title>Complete Genome Sequence of Methylobacterium aquaticum Strain 22A, Isolated from Racomitrium japonicum Moss.</title>
        <authorList>
            <person name="Tani A."/>
            <person name="Ogura Y."/>
            <person name="Hayashi T."/>
            <person name="Kimbara K."/>
        </authorList>
    </citation>
    <scope>NUCLEOTIDE SEQUENCE [LARGE SCALE GENOMIC DNA]</scope>
    <source>
        <strain evidence="2 3">MA-22A</strain>
    </source>
</reference>
<dbReference type="Proteomes" id="UP000061432">
    <property type="component" value="Chromosome"/>
</dbReference>